<feature type="transmembrane region" description="Helical" evidence="1">
    <location>
        <begin position="94"/>
        <end position="112"/>
    </location>
</feature>
<dbReference type="Proteomes" id="UP000601435">
    <property type="component" value="Unassembled WGS sequence"/>
</dbReference>
<feature type="non-terminal residue" evidence="2">
    <location>
        <position position="1"/>
    </location>
</feature>
<reference evidence="2" key="1">
    <citation type="submission" date="2021-02" db="EMBL/GenBank/DDBJ databases">
        <authorList>
            <person name="Dougan E. K."/>
            <person name="Rhodes N."/>
            <person name="Thang M."/>
            <person name="Chan C."/>
        </authorList>
    </citation>
    <scope>NUCLEOTIDE SEQUENCE</scope>
</reference>
<gene>
    <name evidence="2" type="ORF">SNEC2469_LOCUS31201</name>
</gene>
<evidence type="ECO:0000313" key="3">
    <source>
        <dbReference type="Proteomes" id="UP000601435"/>
    </source>
</evidence>
<accession>A0A813BSA9</accession>
<dbReference type="OrthoDB" id="431300at2759"/>
<keyword evidence="1" id="KW-1133">Transmembrane helix</keyword>
<evidence type="ECO:0000256" key="1">
    <source>
        <dbReference type="SAM" id="Phobius"/>
    </source>
</evidence>
<feature type="transmembrane region" description="Helical" evidence="1">
    <location>
        <begin position="12"/>
        <end position="33"/>
    </location>
</feature>
<name>A0A813BSA9_9DINO</name>
<protein>
    <submittedName>
        <fullName evidence="2">Uncharacterized protein</fullName>
    </submittedName>
</protein>
<organism evidence="2 3">
    <name type="scientific">Symbiodinium necroappetens</name>
    <dbReference type="NCBI Taxonomy" id="1628268"/>
    <lineage>
        <taxon>Eukaryota</taxon>
        <taxon>Sar</taxon>
        <taxon>Alveolata</taxon>
        <taxon>Dinophyceae</taxon>
        <taxon>Suessiales</taxon>
        <taxon>Symbiodiniaceae</taxon>
        <taxon>Symbiodinium</taxon>
    </lineage>
</organism>
<evidence type="ECO:0000313" key="2">
    <source>
        <dbReference type="EMBL" id="CAE7913445.1"/>
    </source>
</evidence>
<dbReference type="EMBL" id="CAJNJA010074775">
    <property type="protein sequence ID" value="CAE7913445.1"/>
    <property type="molecule type" value="Genomic_DNA"/>
</dbReference>
<dbReference type="AlphaFoldDB" id="A0A813BSA9"/>
<keyword evidence="3" id="KW-1185">Reference proteome</keyword>
<proteinExistence type="predicted"/>
<sequence length="113" mass="12696">WAFQNDTNEPWALVAKGCSAIPILWLLLLSLRLCSAGADLTSKCQNIPAFVNQLQSNEPLNEDRQYLVRYIDDSSAGFVIKDVKLTREIFLKEMILFAGTASALITLMSRIYI</sequence>
<keyword evidence="1" id="KW-0812">Transmembrane</keyword>
<comment type="caution">
    <text evidence="2">The sequence shown here is derived from an EMBL/GenBank/DDBJ whole genome shotgun (WGS) entry which is preliminary data.</text>
</comment>
<keyword evidence="1" id="KW-0472">Membrane</keyword>